<dbReference type="EMBL" id="RXPE01000057">
    <property type="protein sequence ID" value="RTR19747.1"/>
    <property type="molecule type" value="Genomic_DNA"/>
</dbReference>
<protein>
    <submittedName>
        <fullName evidence="2">DUF808 domain-containing protein</fullName>
    </submittedName>
</protein>
<accession>A0A3S0IER1</accession>
<dbReference type="OrthoDB" id="9814178at2"/>
<reference evidence="2 3" key="1">
    <citation type="submission" date="2018-12" db="EMBL/GenBank/DDBJ databases">
        <title>Deinococcus radiophilus ATCC 27603 genome sequencing and assembly.</title>
        <authorList>
            <person name="Maclea K.S."/>
            <person name="Maynard C.R."/>
        </authorList>
    </citation>
    <scope>NUCLEOTIDE SEQUENCE [LARGE SCALE GENOMIC DNA]</scope>
    <source>
        <strain evidence="2 3">ATCC 27603</strain>
    </source>
</reference>
<evidence type="ECO:0000256" key="1">
    <source>
        <dbReference type="SAM" id="Phobius"/>
    </source>
</evidence>
<feature type="transmembrane region" description="Helical" evidence="1">
    <location>
        <begin position="217"/>
        <end position="240"/>
    </location>
</feature>
<keyword evidence="1" id="KW-1133">Transmembrane helix</keyword>
<dbReference type="Proteomes" id="UP000277766">
    <property type="component" value="Unassembled WGS sequence"/>
</dbReference>
<feature type="transmembrane region" description="Helical" evidence="1">
    <location>
        <begin position="76"/>
        <end position="99"/>
    </location>
</feature>
<dbReference type="PANTHER" id="PTHR30503">
    <property type="entry name" value="INNER MEMBRANE PROTEIN YEDI"/>
    <property type="match status" value="1"/>
</dbReference>
<dbReference type="PANTHER" id="PTHR30503:SF3">
    <property type="entry name" value="INNER MEMBRANE PROTEIN YEDI"/>
    <property type="match status" value="1"/>
</dbReference>
<dbReference type="Pfam" id="PF05661">
    <property type="entry name" value="DUF808"/>
    <property type="match status" value="1"/>
</dbReference>
<keyword evidence="1" id="KW-0472">Membrane</keyword>
<sequence length="315" mass="32935">MSGGLIALLDDVAAIAKAAAASIDDVGVAASRASAKAVGVVIDDTAVAPRYVTGFTPDRELPVIWKIAKGSLRNKLAFILPAVLLLSQFLPAALSPLLLLGGLYLSYEGAEKVFAALHGQADDAPEDAEPLSAQAQEDQMVSSAVRTDFILSAEIMVIALAEVASQPLLNRALSLIVVALLITALVYGVVALIVKLDDIGLRLSRRRLGVTRALGRGLVRGMPAVMSTLSIVGTAAMLWVGGHILVTRLESFGITAPEHWLQRLTEATTQAAPFASGVAGWLTETVVSALVGLLVGLAVAILIHLLHRHRSAART</sequence>
<feature type="transmembrane region" description="Helical" evidence="1">
    <location>
        <begin position="286"/>
        <end position="306"/>
    </location>
</feature>
<evidence type="ECO:0000313" key="3">
    <source>
        <dbReference type="Proteomes" id="UP000277766"/>
    </source>
</evidence>
<evidence type="ECO:0000313" key="2">
    <source>
        <dbReference type="EMBL" id="RTR19747.1"/>
    </source>
</evidence>
<keyword evidence="3" id="KW-1185">Reference proteome</keyword>
<dbReference type="GO" id="GO:0005886">
    <property type="term" value="C:plasma membrane"/>
    <property type="evidence" value="ECO:0007669"/>
    <property type="project" value="TreeGrafter"/>
</dbReference>
<keyword evidence="1" id="KW-0812">Transmembrane</keyword>
<dbReference type="AlphaFoldDB" id="A0A3S0IER1"/>
<gene>
    <name evidence="2" type="ORF">EJ104_13390</name>
</gene>
<dbReference type="PIRSF" id="PIRSF016660">
    <property type="entry name" value="YedI"/>
    <property type="match status" value="1"/>
</dbReference>
<dbReference type="RefSeq" id="WP_126353614.1">
    <property type="nucleotide sequence ID" value="NZ_CP086382.1"/>
</dbReference>
<proteinExistence type="predicted"/>
<organism evidence="2 3">
    <name type="scientific">Deinococcus radiophilus</name>
    <dbReference type="NCBI Taxonomy" id="32062"/>
    <lineage>
        <taxon>Bacteria</taxon>
        <taxon>Thermotogati</taxon>
        <taxon>Deinococcota</taxon>
        <taxon>Deinococci</taxon>
        <taxon>Deinococcales</taxon>
        <taxon>Deinococcaceae</taxon>
        <taxon>Deinococcus</taxon>
    </lineage>
</organism>
<comment type="caution">
    <text evidence="2">The sequence shown here is derived from an EMBL/GenBank/DDBJ whole genome shotgun (WGS) entry which is preliminary data.</text>
</comment>
<feature type="transmembrane region" description="Helical" evidence="1">
    <location>
        <begin position="172"/>
        <end position="196"/>
    </location>
</feature>
<dbReference type="InterPro" id="IPR008526">
    <property type="entry name" value="YedI"/>
</dbReference>
<name>A0A3S0IER1_9DEIO</name>